<dbReference type="PANTHER" id="PTHR30336">
    <property type="entry name" value="INNER MEMBRANE PROTEIN, PROBABLE PERMEASE"/>
    <property type="match status" value="1"/>
</dbReference>
<reference evidence="3" key="1">
    <citation type="submission" date="2023-07" db="EMBL/GenBank/DDBJ databases">
        <authorList>
            <person name="Haufschild T."/>
            <person name="Kallscheuer N."/>
            <person name="Hammer J."/>
            <person name="Kohn T."/>
            <person name="Kabuu M."/>
            <person name="Jogler M."/>
            <person name="Wohfarth N."/>
            <person name="Heuer A."/>
            <person name="Rohde M."/>
            <person name="van Teeseling M.C.F."/>
            <person name="Jogler C."/>
        </authorList>
    </citation>
    <scope>NUCLEOTIDE SEQUENCE</scope>
    <source>
        <strain evidence="2">Strain 138</strain>
        <strain evidence="3">Strain 318</strain>
    </source>
</reference>
<feature type="domain" description="DUF218" evidence="1">
    <location>
        <begin position="43"/>
        <end position="187"/>
    </location>
</feature>
<dbReference type="GO" id="GO:0005886">
    <property type="term" value="C:plasma membrane"/>
    <property type="evidence" value="ECO:0007669"/>
    <property type="project" value="TreeGrafter"/>
</dbReference>
<dbReference type="InterPro" id="IPR014729">
    <property type="entry name" value="Rossmann-like_a/b/a_fold"/>
</dbReference>
<accession>A0AA49K238</accession>
<dbReference type="EMBL" id="CP130612">
    <property type="protein sequence ID" value="WKW13634.1"/>
    <property type="molecule type" value="Genomic_DNA"/>
</dbReference>
<dbReference type="KEGG" id="pspc:Strain318_002957"/>
<evidence type="ECO:0000259" key="1">
    <source>
        <dbReference type="Pfam" id="PF02698"/>
    </source>
</evidence>
<protein>
    <submittedName>
        <fullName evidence="3">YdcF family protein</fullName>
    </submittedName>
</protein>
<evidence type="ECO:0000313" key="4">
    <source>
        <dbReference type="Proteomes" id="UP001229955"/>
    </source>
</evidence>
<dbReference type="InterPro" id="IPR051599">
    <property type="entry name" value="Cell_Envelope_Assoc"/>
</dbReference>
<evidence type="ECO:0000313" key="2">
    <source>
        <dbReference type="EMBL" id="WKW13634.1"/>
    </source>
</evidence>
<dbReference type="AlphaFoldDB" id="A0AA49K238"/>
<evidence type="ECO:0000313" key="3">
    <source>
        <dbReference type="EMBL" id="WKW16540.1"/>
    </source>
</evidence>
<accession>A0AA49Q6F7</accession>
<proteinExistence type="predicted"/>
<dbReference type="PANTHER" id="PTHR30336:SF20">
    <property type="entry name" value="DUF218 DOMAIN-CONTAINING PROTEIN"/>
    <property type="match status" value="1"/>
</dbReference>
<dbReference type="Pfam" id="PF02698">
    <property type="entry name" value="DUF218"/>
    <property type="match status" value="1"/>
</dbReference>
<dbReference type="Proteomes" id="UP001229955">
    <property type="component" value="Chromosome"/>
</dbReference>
<dbReference type="Gene3D" id="3.40.50.620">
    <property type="entry name" value="HUPs"/>
    <property type="match status" value="1"/>
</dbReference>
<name>A0AA49K238_9BACT</name>
<dbReference type="CDD" id="cd06259">
    <property type="entry name" value="YdcF-like"/>
    <property type="match status" value="1"/>
</dbReference>
<organism evidence="3 4">
    <name type="scientific">Pseudogemmatithrix spongiicola</name>
    <dbReference type="NCBI Taxonomy" id="3062599"/>
    <lineage>
        <taxon>Bacteria</taxon>
        <taxon>Pseudomonadati</taxon>
        <taxon>Gemmatimonadota</taxon>
        <taxon>Gemmatimonadia</taxon>
        <taxon>Gemmatimonadales</taxon>
        <taxon>Gemmatimonadaceae</taxon>
        <taxon>Pseudogemmatithrix</taxon>
    </lineage>
</organism>
<keyword evidence="4" id="KW-1185">Reference proteome</keyword>
<dbReference type="RefSeq" id="WP_367886473.1">
    <property type="nucleotide sequence ID" value="NZ_CP130612.1"/>
</dbReference>
<sequence>MAFRAWSVRRRVALALGVIAGLWLTSAATVLYAAMHDEAQPAQAIVVLGAAQYRGKPSPVLRARLDHAVALFQRGIAPRLVLTGGIAEGDTASEAAVSRLYALAAGVPDSAILLENEGRTTGQSLAGVARLLRARRMDTVVVVSDPFHVMRAEVVARREGLTAFSSPTRTDDAWARLLRQPGYFLGETVKAPLARVVQW</sequence>
<dbReference type="EMBL" id="CP130613">
    <property type="protein sequence ID" value="WKW16540.1"/>
    <property type="molecule type" value="Genomic_DNA"/>
</dbReference>
<gene>
    <name evidence="2" type="ORF">Strain138_002959</name>
    <name evidence="3" type="ORF">Strain318_002957</name>
</gene>
<dbReference type="InterPro" id="IPR003848">
    <property type="entry name" value="DUF218"/>
</dbReference>